<organism evidence="1 2">
    <name type="scientific">Mobiluncus curtisii ATCC 51333</name>
    <dbReference type="NCBI Taxonomy" id="887326"/>
    <lineage>
        <taxon>Bacteria</taxon>
        <taxon>Bacillati</taxon>
        <taxon>Actinomycetota</taxon>
        <taxon>Actinomycetes</taxon>
        <taxon>Actinomycetales</taxon>
        <taxon>Actinomycetaceae</taxon>
        <taxon>Mobiluncus</taxon>
    </lineage>
</organism>
<gene>
    <name evidence="1" type="ORF">HMPREF0388_1737</name>
</gene>
<evidence type="ECO:0000313" key="1">
    <source>
        <dbReference type="EMBL" id="EFU79634.1"/>
    </source>
</evidence>
<evidence type="ECO:0000313" key="2">
    <source>
        <dbReference type="Proteomes" id="UP000005573"/>
    </source>
</evidence>
<dbReference type="AlphaFoldDB" id="E6M104"/>
<accession>E6M104</accession>
<protein>
    <recommendedName>
        <fullName evidence="3">Phage protein, HK97 gp10 family</fullName>
    </recommendedName>
</protein>
<dbReference type="EMBL" id="AEPY01000011">
    <property type="protein sequence ID" value="EFU79634.1"/>
    <property type="molecule type" value="Genomic_DNA"/>
</dbReference>
<proteinExistence type="predicted"/>
<dbReference type="RefSeq" id="WP_004010112.1">
    <property type="nucleotide sequence ID" value="NZ_GL622340.1"/>
</dbReference>
<dbReference type="HOGENOM" id="CLU_1957085_0_0_11"/>
<reference evidence="1 2" key="1">
    <citation type="submission" date="2010-12" db="EMBL/GenBank/DDBJ databases">
        <authorList>
            <person name="Muzny D."/>
            <person name="Qin X."/>
            <person name="Deng J."/>
            <person name="Jiang H."/>
            <person name="Liu Y."/>
            <person name="Qu J."/>
            <person name="Song X.-Z."/>
            <person name="Zhang L."/>
            <person name="Thornton R."/>
            <person name="Coyle M."/>
            <person name="Francisco L."/>
            <person name="Jackson L."/>
            <person name="Javaid M."/>
            <person name="Korchina V."/>
            <person name="Kovar C."/>
            <person name="Mata R."/>
            <person name="Mathew T."/>
            <person name="Ngo R."/>
            <person name="Nguyen L."/>
            <person name="Nguyen N."/>
            <person name="Okwuonu G."/>
            <person name="Ongeri F."/>
            <person name="Pham C."/>
            <person name="Simmons D."/>
            <person name="Wilczek-Boney K."/>
            <person name="Hale W."/>
            <person name="Jakkamsetti A."/>
            <person name="Pham P."/>
            <person name="Ruth R."/>
            <person name="San Lucas F."/>
            <person name="Warren J."/>
            <person name="Zhang J."/>
            <person name="Zhao Z."/>
            <person name="Zhou C."/>
            <person name="Zhu D."/>
            <person name="Lee S."/>
            <person name="Bess C."/>
            <person name="Blankenburg K."/>
            <person name="Forbes L."/>
            <person name="Fu Q."/>
            <person name="Gubbala S."/>
            <person name="Hirani K."/>
            <person name="Jayaseelan J.C."/>
            <person name="Lara F."/>
            <person name="Munidasa M."/>
            <person name="Palculict T."/>
            <person name="Patil S."/>
            <person name="Pu L.-L."/>
            <person name="Saada N."/>
            <person name="Tang L."/>
            <person name="Weissenberger G."/>
            <person name="Zhu Y."/>
            <person name="Hemphill L."/>
            <person name="Shang Y."/>
            <person name="Youmans B."/>
            <person name="Ayvaz T."/>
            <person name="Ross M."/>
            <person name="Santibanez J."/>
            <person name="Aqrawi P."/>
            <person name="Gross S."/>
            <person name="Joshi V."/>
            <person name="Fowler G."/>
            <person name="Nazareth L."/>
            <person name="Reid J."/>
            <person name="Worley K."/>
            <person name="Petrosino J."/>
            <person name="Highlander S."/>
            <person name="Gibbs R."/>
        </authorList>
    </citation>
    <scope>NUCLEOTIDE SEQUENCE [LARGE SCALE GENOMIC DNA]</scope>
    <source>
        <strain evidence="1 2">ATCC 51333</strain>
    </source>
</reference>
<dbReference type="Proteomes" id="UP000005573">
    <property type="component" value="Unassembled WGS sequence"/>
</dbReference>
<name>E6M104_9ACTO</name>
<sequence length="128" mass="14014">MDLVQFSEKMRRAANKINGSMLDAVTDYAQTLEGEIKARQGHEPAPNVITGDYQGSWSHNATQAGETVEAVVGTNKPQARRLEFGFVGPDRLGRVYHQQPRPHVAPAIEATTSAWGKTWEGVVVDALK</sequence>
<evidence type="ECO:0008006" key="3">
    <source>
        <dbReference type="Google" id="ProtNLM"/>
    </source>
</evidence>
<comment type="caution">
    <text evidence="1">The sequence shown here is derived from an EMBL/GenBank/DDBJ whole genome shotgun (WGS) entry which is preliminary data.</text>
</comment>